<organism evidence="2 3">
    <name type="scientific">Streptomyces fuscus</name>
    <dbReference type="NCBI Taxonomy" id="3048495"/>
    <lineage>
        <taxon>Bacteria</taxon>
        <taxon>Bacillati</taxon>
        <taxon>Actinomycetota</taxon>
        <taxon>Actinomycetes</taxon>
        <taxon>Kitasatosporales</taxon>
        <taxon>Streptomycetaceae</taxon>
        <taxon>Streptomyces</taxon>
    </lineage>
</organism>
<keyword evidence="3" id="KW-1185">Reference proteome</keyword>
<evidence type="ECO:0008006" key="4">
    <source>
        <dbReference type="Google" id="ProtNLM"/>
    </source>
</evidence>
<proteinExistence type="predicted"/>
<keyword evidence="1" id="KW-0472">Membrane</keyword>
<dbReference type="RefSeq" id="WP_285436857.1">
    <property type="nucleotide sequence ID" value="NZ_JASJUS010000045.1"/>
</dbReference>
<sequence>MDEGVAAIWAAGIGVGGVVITAAMGFYQARKAAAAQVESALAGAREQIQGQHQAALWQVRRDAYAAFLGQIEAVRMGVAHMFGLCAVAIDILGGAPGQEPDLASARNELTESFKTLWMRESALRLAVDAQEAEQAEHLMHLARRAVDHVGEVAEAIWSRQDIAGAQTRLENSMEELRAGVEEWASNARRKLETGGQGPAIAIG</sequence>
<protein>
    <recommendedName>
        <fullName evidence="4">Secreted protein</fullName>
    </recommendedName>
</protein>
<reference evidence="2 3" key="1">
    <citation type="submission" date="2023-05" db="EMBL/GenBank/DDBJ databases">
        <title>Streptomyces fuscus sp. nov., a brown-black pigment producing actinomyces isolated from dry sand of Sea duck farm.</title>
        <authorList>
            <person name="Xie J."/>
            <person name="Shen N."/>
        </authorList>
    </citation>
    <scope>NUCLEOTIDE SEQUENCE [LARGE SCALE GENOMIC DNA]</scope>
    <source>
        <strain evidence="2 3">GXMU-J15</strain>
    </source>
</reference>
<evidence type="ECO:0000313" key="2">
    <source>
        <dbReference type="EMBL" id="MDL2081325.1"/>
    </source>
</evidence>
<accession>A0ABT7J8W4</accession>
<evidence type="ECO:0000313" key="3">
    <source>
        <dbReference type="Proteomes" id="UP001241926"/>
    </source>
</evidence>
<dbReference type="Proteomes" id="UP001241926">
    <property type="component" value="Unassembled WGS sequence"/>
</dbReference>
<keyword evidence="1" id="KW-1133">Transmembrane helix</keyword>
<gene>
    <name evidence="2" type="ORF">QNN03_33290</name>
</gene>
<keyword evidence="1" id="KW-0812">Transmembrane</keyword>
<comment type="caution">
    <text evidence="2">The sequence shown here is derived from an EMBL/GenBank/DDBJ whole genome shotgun (WGS) entry which is preliminary data.</text>
</comment>
<feature type="transmembrane region" description="Helical" evidence="1">
    <location>
        <begin position="6"/>
        <end position="27"/>
    </location>
</feature>
<evidence type="ECO:0000256" key="1">
    <source>
        <dbReference type="SAM" id="Phobius"/>
    </source>
</evidence>
<name>A0ABT7J8W4_9ACTN</name>
<dbReference type="EMBL" id="JASJUS010000045">
    <property type="protein sequence ID" value="MDL2081325.1"/>
    <property type="molecule type" value="Genomic_DNA"/>
</dbReference>